<evidence type="ECO:0000256" key="1">
    <source>
        <dbReference type="ARBA" id="ARBA00002434"/>
    </source>
</evidence>
<dbReference type="InterPro" id="IPR002178">
    <property type="entry name" value="PTS_EIIA_type-2_dom"/>
</dbReference>
<sequence length="145" mass="15945">MELMPEMILLDQEYANKEDAIRACGQLLVDAGCVEPGYVDAMIERNKLVSVYMGNFIAIPHGTDEAKHYVKKSGISVIQVPTGVHFGKDDTEDVAMVLFGIAGIGNEHLDILQKIAIFCSDVENVVKLADAKTKEEVMGYLQEVE</sequence>
<dbReference type="PANTHER" id="PTHR30181:SF2">
    <property type="entry name" value="PTS SYSTEM MANNITOL-SPECIFIC EIICBA COMPONENT"/>
    <property type="match status" value="1"/>
</dbReference>
<dbReference type="EMBL" id="JXKM01000001">
    <property type="protein sequence ID" value="OJG37232.1"/>
    <property type="molecule type" value="Genomic_DNA"/>
</dbReference>
<evidence type="ECO:0000256" key="10">
    <source>
        <dbReference type="ARBA" id="ARBA00030956"/>
    </source>
</evidence>
<evidence type="ECO:0000256" key="6">
    <source>
        <dbReference type="ARBA" id="ARBA00022679"/>
    </source>
</evidence>
<comment type="caution">
    <text evidence="13">The sequence shown here is derived from an EMBL/GenBank/DDBJ whole genome shotgun (WGS) entry which is preliminary data.</text>
</comment>
<dbReference type="PANTHER" id="PTHR30181">
    <property type="entry name" value="MANNITOL PERMEASE IIC COMPONENT"/>
    <property type="match status" value="1"/>
</dbReference>
<keyword evidence="3" id="KW-0813">Transport</keyword>
<protein>
    <recommendedName>
        <fullName evidence="2">Mannitol-specific phosphotransferase enzyme IIA component</fullName>
    </recommendedName>
    <alternativeName>
        <fullName evidence="10">EIIA</fullName>
    </alternativeName>
    <alternativeName>
        <fullName evidence="11">EIII</fullName>
    </alternativeName>
    <alternativeName>
        <fullName evidence="9">PTS system mannitol-specific EIIA component</fullName>
    </alternativeName>
</protein>
<evidence type="ECO:0000256" key="7">
    <source>
        <dbReference type="ARBA" id="ARBA00022683"/>
    </source>
</evidence>
<keyword evidence="8" id="KW-0418">Kinase</keyword>
<evidence type="ECO:0000256" key="9">
    <source>
        <dbReference type="ARBA" id="ARBA00029908"/>
    </source>
</evidence>
<gene>
    <name evidence="13" type="ORF">RV00_GL000189</name>
</gene>
<evidence type="ECO:0000256" key="4">
    <source>
        <dbReference type="ARBA" id="ARBA00022553"/>
    </source>
</evidence>
<dbReference type="Proteomes" id="UP000183700">
    <property type="component" value="Unassembled WGS sequence"/>
</dbReference>
<keyword evidence="5" id="KW-0762">Sugar transport</keyword>
<dbReference type="GO" id="GO:0005886">
    <property type="term" value="C:plasma membrane"/>
    <property type="evidence" value="ECO:0007669"/>
    <property type="project" value="TreeGrafter"/>
</dbReference>
<organism evidence="13 14">
    <name type="scientific">Enterococcus devriesei</name>
    <dbReference type="NCBI Taxonomy" id="319970"/>
    <lineage>
        <taxon>Bacteria</taxon>
        <taxon>Bacillati</taxon>
        <taxon>Bacillota</taxon>
        <taxon>Bacilli</taxon>
        <taxon>Lactobacillales</taxon>
        <taxon>Enterococcaceae</taxon>
        <taxon>Enterococcus</taxon>
    </lineage>
</organism>
<dbReference type="InterPro" id="IPR050893">
    <property type="entry name" value="Sugar_PTS"/>
</dbReference>
<evidence type="ECO:0000313" key="13">
    <source>
        <dbReference type="EMBL" id="OJG37232.1"/>
    </source>
</evidence>
<dbReference type="STRING" id="319970.RV00_GL000189"/>
<feature type="domain" description="PTS EIIA type-2" evidence="12">
    <location>
        <begin position="1"/>
        <end position="144"/>
    </location>
</feature>
<dbReference type="GO" id="GO:0016301">
    <property type="term" value="F:kinase activity"/>
    <property type="evidence" value="ECO:0007669"/>
    <property type="project" value="UniProtKB-KW"/>
</dbReference>
<name>A0A1L8SZ88_9ENTE</name>
<dbReference type="SUPFAM" id="SSF55804">
    <property type="entry name" value="Phoshotransferase/anion transport protein"/>
    <property type="match status" value="1"/>
</dbReference>
<keyword evidence="7" id="KW-0598">Phosphotransferase system</keyword>
<keyword evidence="4" id="KW-0597">Phosphoprotein</keyword>
<dbReference type="GO" id="GO:0009401">
    <property type="term" value="P:phosphoenolpyruvate-dependent sugar phosphotransferase system"/>
    <property type="evidence" value="ECO:0007669"/>
    <property type="project" value="UniProtKB-KW"/>
</dbReference>
<dbReference type="GO" id="GO:0090563">
    <property type="term" value="F:protein-phosphocysteine-sugar phosphotransferase activity"/>
    <property type="evidence" value="ECO:0007669"/>
    <property type="project" value="TreeGrafter"/>
</dbReference>
<evidence type="ECO:0000256" key="2">
    <source>
        <dbReference type="ARBA" id="ARBA00014783"/>
    </source>
</evidence>
<comment type="function">
    <text evidence="1">The phosphoenolpyruvate-dependent sugar phosphotransferase system (sugar PTS), a major carbohydrate active transport system, catalyzes the phosphorylation of incoming sugar substrates concomitantly with their translocation across the cell membrane. The enzyme II CmtAB PTS system is involved in D-mannitol transport.</text>
</comment>
<evidence type="ECO:0000256" key="5">
    <source>
        <dbReference type="ARBA" id="ARBA00022597"/>
    </source>
</evidence>
<accession>A0A1L8SZ88</accession>
<evidence type="ECO:0000256" key="3">
    <source>
        <dbReference type="ARBA" id="ARBA00022448"/>
    </source>
</evidence>
<dbReference type="AlphaFoldDB" id="A0A1L8SZ88"/>
<keyword evidence="14" id="KW-1185">Reference proteome</keyword>
<dbReference type="InterPro" id="IPR016152">
    <property type="entry name" value="PTrfase/Anion_transptr"/>
</dbReference>
<dbReference type="PROSITE" id="PS51094">
    <property type="entry name" value="PTS_EIIA_TYPE_2"/>
    <property type="match status" value="1"/>
</dbReference>
<evidence type="ECO:0000313" key="14">
    <source>
        <dbReference type="Proteomes" id="UP000183700"/>
    </source>
</evidence>
<dbReference type="Pfam" id="PF00359">
    <property type="entry name" value="PTS_EIIA_2"/>
    <property type="match status" value="1"/>
</dbReference>
<dbReference type="CDD" id="cd00211">
    <property type="entry name" value="PTS_IIA_fru"/>
    <property type="match status" value="1"/>
</dbReference>
<reference evidence="13 14" key="1">
    <citation type="submission" date="2014-12" db="EMBL/GenBank/DDBJ databases">
        <title>Draft genome sequences of 29 type strains of Enterococci.</title>
        <authorList>
            <person name="Zhong Z."/>
            <person name="Sun Z."/>
            <person name="Liu W."/>
            <person name="Zhang W."/>
            <person name="Zhang H."/>
        </authorList>
    </citation>
    <scope>NUCLEOTIDE SEQUENCE [LARGE SCALE GENOMIC DNA]</scope>
    <source>
        <strain evidence="13 14">DSM 22802</strain>
    </source>
</reference>
<proteinExistence type="predicted"/>
<dbReference type="Gene3D" id="3.40.930.10">
    <property type="entry name" value="Mannitol-specific EII, Chain A"/>
    <property type="match status" value="1"/>
</dbReference>
<dbReference type="RefSeq" id="WP_071860734.1">
    <property type="nucleotide sequence ID" value="NZ_CAURXW010000039.1"/>
</dbReference>
<dbReference type="PROSITE" id="PS00372">
    <property type="entry name" value="PTS_EIIA_TYPE_2_HIS"/>
    <property type="match status" value="1"/>
</dbReference>
<keyword evidence="6" id="KW-0808">Transferase</keyword>
<dbReference type="OrthoDB" id="1640042at2"/>
<evidence type="ECO:0000256" key="8">
    <source>
        <dbReference type="ARBA" id="ARBA00022777"/>
    </source>
</evidence>
<evidence type="ECO:0000259" key="12">
    <source>
        <dbReference type="PROSITE" id="PS51094"/>
    </source>
</evidence>
<evidence type="ECO:0000256" key="11">
    <source>
        <dbReference type="ARBA" id="ARBA00030962"/>
    </source>
</evidence>